<organism evidence="1 2">
    <name type="scientific">Homo sapiens</name>
    <name type="common">Human</name>
    <dbReference type="NCBI Taxonomy" id="9606"/>
    <lineage>
        <taxon>Eukaryota</taxon>
        <taxon>Metazoa</taxon>
        <taxon>Chordata</taxon>
        <taxon>Craniata</taxon>
        <taxon>Vertebrata</taxon>
        <taxon>Euteleostomi</taxon>
        <taxon>Mammalia</taxon>
        <taxon>Eutheria</taxon>
        <taxon>Euarchontoglires</taxon>
        <taxon>Primates</taxon>
        <taxon>Haplorrhini</taxon>
        <taxon>Catarrhini</taxon>
        <taxon>Hominidae</taxon>
        <taxon>Homo</taxon>
    </lineage>
</organism>
<sequence>MTFHRNVRSFGANYQGQGWEKQVLDSQPV</sequence>
<proteinExistence type="predicted"/>
<reference evidence="1" key="4">
    <citation type="submission" date="2025-08" db="UniProtKB">
        <authorList>
            <consortium name="Ensembl"/>
        </authorList>
    </citation>
    <scope>IDENTIFICATION</scope>
</reference>
<dbReference type="GeneCards" id="ENSG00000291303"/>
<evidence type="ECO:0000313" key="2">
    <source>
        <dbReference type="Proteomes" id="UP000005640"/>
    </source>
</evidence>
<reference evidence="1 2" key="3">
    <citation type="journal article" date="2004" name="Nature">
        <title>Finishing the euchromatic sequence of the human genome.</title>
        <authorList>
            <consortium name="International Human Genome Sequencing Consortium"/>
        </authorList>
    </citation>
    <scope>NUCLEOTIDE SEQUENCE [LARGE SCALE GENOMIC DNA]</scope>
</reference>
<name>A0A9L9PXP3_HUMAN</name>
<dbReference type="AlphaFoldDB" id="A0A9L9PXP3"/>
<keyword evidence="2" id="KW-1185">Reference proteome</keyword>
<accession>A0A9L9PXP3</accession>
<reference evidence="1 2" key="2">
    <citation type="journal article" date="2004" name="Nature">
        <title>DNA sequence and analysis of human chromosome 9.</title>
        <authorList>
            <person name="Humphray S.J."/>
            <person name="Oliver K."/>
            <person name="Hunt A.R."/>
            <person name="Plumb R.W."/>
            <person name="Loveland J.E."/>
            <person name="Howe K.L."/>
            <person name="Andrews T.D."/>
            <person name="Searle S."/>
            <person name="Hunt S.E."/>
            <person name="Scott C.E."/>
            <person name="Jones M.C."/>
            <person name="Ainscough R."/>
            <person name="Almeida J.P."/>
            <person name="Ambrose K.D."/>
            <person name="Ashwell R.I."/>
            <person name="Babbage A.K."/>
            <person name="Babbage S."/>
            <person name="Bagguley C.L."/>
            <person name="Bailey J."/>
            <person name="Banerjee R."/>
            <person name="Barker D.J."/>
            <person name="Barlow K.F."/>
            <person name="Bates K."/>
            <person name="Beasley H."/>
            <person name="Beasley O."/>
            <person name="Bird C.P."/>
            <person name="Bray-Allen S."/>
            <person name="Brown A.J."/>
            <person name="Brown J.Y."/>
            <person name="Burford D."/>
            <person name="Burrill W."/>
            <person name="Burton J."/>
            <person name="Carder C."/>
            <person name="Carter N.P."/>
            <person name="Chapman J.C."/>
            <person name="Chen Y."/>
            <person name="Clarke G."/>
            <person name="Clark S.Y."/>
            <person name="Clee C.M."/>
            <person name="Clegg S."/>
            <person name="Collier R.E."/>
            <person name="Corby N."/>
            <person name="Crosier M."/>
            <person name="Cummings A.T."/>
            <person name="Davies J."/>
            <person name="Dhami P."/>
            <person name="Dunn M."/>
            <person name="Dutta I."/>
            <person name="Dyer L.W."/>
            <person name="Earthrowl M.E."/>
            <person name="Faulkner L."/>
            <person name="Fleming C.J."/>
            <person name="Frankish A."/>
            <person name="Frankland J.A."/>
            <person name="French L."/>
            <person name="Fricker D.G."/>
            <person name="Garner P."/>
            <person name="Garnett J."/>
            <person name="Ghori J."/>
            <person name="Gilbert J.G."/>
            <person name="Glison C."/>
            <person name="Grafham D.V."/>
            <person name="Gribble S."/>
            <person name="Griffiths C."/>
            <person name="Griffiths-Jones S."/>
            <person name="Grocock R."/>
            <person name="Guy J."/>
            <person name="Hall R.E."/>
            <person name="Hammond S."/>
            <person name="Harley J.L."/>
            <person name="Harrison E.S."/>
            <person name="Hart E.A."/>
            <person name="Heath P.D."/>
            <person name="Henderson C.D."/>
            <person name="Hopkins B.L."/>
            <person name="Howard P.J."/>
            <person name="Howden P.J."/>
            <person name="Huckle E."/>
            <person name="Johnson C."/>
            <person name="Johnson D."/>
            <person name="Joy A.A."/>
            <person name="Kay M."/>
            <person name="Keenan S."/>
            <person name="Kershaw J.K."/>
            <person name="Kimberley A.M."/>
            <person name="King A."/>
            <person name="Knights A."/>
            <person name="Laird G.K."/>
            <person name="Langford C."/>
            <person name="Lawlor S."/>
            <person name="Leongamornlert D.A."/>
            <person name="Leversha M."/>
            <person name="Lloyd C."/>
            <person name="Lloyd D.M."/>
            <person name="Lovell J."/>
            <person name="Martin S."/>
            <person name="Mashreghi-Mohammadi M."/>
            <person name="Matthews L."/>
            <person name="McLaren S."/>
            <person name="McLay K.E."/>
            <person name="McMurray A."/>
            <person name="Milne S."/>
            <person name="Nickerson T."/>
            <person name="Nisbett J."/>
            <person name="Nordsiek G."/>
            <person name="Pearce A.V."/>
            <person name="Peck A.I."/>
            <person name="Porter K.M."/>
            <person name="Pandian R."/>
            <person name="Pelan S."/>
            <person name="Phillimore B."/>
            <person name="Povey S."/>
            <person name="Ramsey Y."/>
            <person name="Rand V."/>
            <person name="Scharfe M."/>
            <person name="Sehra H.K."/>
            <person name="Shownkeen R."/>
            <person name="Sims S.K."/>
            <person name="Skuce C.D."/>
            <person name="Smith M."/>
            <person name="Steward C.A."/>
            <person name="Swarbreck D."/>
            <person name="Sycamore N."/>
            <person name="Tester J."/>
            <person name="Thorpe A."/>
            <person name="Tracey A."/>
            <person name="Tromans A."/>
            <person name="Thomas D.W."/>
            <person name="Wall M."/>
            <person name="Wallis J.M."/>
            <person name="West A.P."/>
            <person name="Whitehead S.L."/>
            <person name="Willey D.L."/>
            <person name="Williams S.A."/>
            <person name="Wilming L."/>
            <person name="Wray P.W."/>
            <person name="Young L."/>
            <person name="Ashurst J.L."/>
            <person name="Coulson A."/>
            <person name="Blocker H."/>
            <person name="Durbin R."/>
            <person name="Sulston J.E."/>
            <person name="Hubbard T."/>
            <person name="Jackson M.J."/>
            <person name="Bentley D.R."/>
            <person name="Beck S."/>
            <person name="Rogers J."/>
            <person name="Dunham I."/>
        </authorList>
    </citation>
    <scope>NUCLEOTIDE SEQUENCE [LARGE SCALE GENOMIC DNA]</scope>
</reference>
<protein>
    <submittedName>
        <fullName evidence="1">Uncharacterized protein</fullName>
    </submittedName>
</protein>
<evidence type="ECO:0000313" key="1">
    <source>
        <dbReference type="Ensembl" id="ENSP00000516473.1"/>
    </source>
</evidence>
<reference evidence="1 2" key="1">
    <citation type="journal article" date="2001" name="Nature">
        <title>Initial sequencing and analysis of the human genome.</title>
        <authorList>
            <consortium name="International Human Genome Sequencing Consortium"/>
            <person name="Lander E.S."/>
            <person name="Linton L.M."/>
            <person name="Birren B."/>
            <person name="Nusbaum C."/>
            <person name="Zody M.C."/>
            <person name="Baldwin J."/>
            <person name="Devon K."/>
            <person name="Dewar K."/>
            <person name="Doyle M."/>
            <person name="FitzHugh W."/>
            <person name="Funke R."/>
            <person name="Gage D."/>
            <person name="Harris K."/>
            <person name="Heaford A."/>
            <person name="Howland J."/>
            <person name="Kann L."/>
            <person name="Lehoczky J."/>
            <person name="LeVine R."/>
            <person name="McEwan P."/>
            <person name="McKernan K."/>
            <person name="Meldrim J."/>
            <person name="Mesirov J.P."/>
            <person name="Miranda C."/>
            <person name="Morris W."/>
            <person name="Naylor J."/>
            <person name="Raymond C."/>
            <person name="Rosetti M."/>
            <person name="Santos R."/>
            <person name="Sheridan A."/>
            <person name="Sougnez C."/>
            <person name="Stange-Thomann N."/>
            <person name="Stojanovic N."/>
            <person name="Subramanian A."/>
            <person name="Wyman D."/>
            <person name="Rogers J."/>
            <person name="Sulston J."/>
            <person name="Ainscough R."/>
            <person name="Beck S."/>
            <person name="Bentley D."/>
            <person name="Burton J."/>
            <person name="Clee C."/>
            <person name="Carter N."/>
            <person name="Coulson A."/>
            <person name="Deadman R."/>
            <person name="Deloukas P."/>
            <person name="Dunham A."/>
            <person name="Dunham I."/>
            <person name="Durbin R."/>
            <person name="French L."/>
            <person name="Grafham D."/>
            <person name="Gregory S."/>
            <person name="Hubbard T."/>
            <person name="Humphray S."/>
            <person name="Hunt A."/>
            <person name="Jones M."/>
            <person name="Lloyd C."/>
            <person name="McMurray A."/>
            <person name="Matthews L."/>
            <person name="Mercer S."/>
            <person name="Milne S."/>
            <person name="Mullikin J.C."/>
            <person name="Mungall A."/>
            <person name="Plumb R."/>
            <person name="Ross M."/>
            <person name="Shownkeen R."/>
            <person name="Sims S."/>
            <person name="Waterston R.H."/>
            <person name="Wilson R.K."/>
            <person name="Hillier L.W."/>
            <person name="McPherson J.D."/>
            <person name="Marra M.A."/>
            <person name="Mardis E.R."/>
            <person name="Fulton L.A."/>
            <person name="Chinwalla A.T."/>
            <person name="Pepin K.H."/>
            <person name="Gish W.R."/>
            <person name="Chissoe S.L."/>
            <person name="Wendl M.C."/>
            <person name="Delehaunty K.D."/>
            <person name="Miner T.L."/>
            <person name="Delehaunty A."/>
            <person name="Kramer J.B."/>
            <person name="Cook L.L."/>
            <person name="Fulton R.S."/>
            <person name="Johnson D.L."/>
            <person name="Minx P.J."/>
            <person name="Clifton S.W."/>
            <person name="Hawkins T."/>
            <person name="Branscomb E."/>
            <person name="Predki P."/>
            <person name="Richardson P."/>
            <person name="Wenning S."/>
            <person name="Slezak T."/>
            <person name="Doggett N."/>
            <person name="Cheng J.F."/>
            <person name="Olsen A."/>
            <person name="Lucas S."/>
            <person name="Elkin C."/>
            <person name="Uberbacher E."/>
            <person name="Frazier M."/>
            <person name="Gibbs R.A."/>
            <person name="Muzny D.M."/>
            <person name="Scherer S.E."/>
            <person name="Bouck J.B."/>
            <person name="Sodergren E.J."/>
            <person name="Worley K.C."/>
            <person name="Rives C.M."/>
            <person name="Gorrell J.H."/>
            <person name="Metzker M.L."/>
            <person name="Naylor S.L."/>
            <person name="Kucherlapati R.S."/>
            <person name="Nelson D.L."/>
            <person name="Weinstock G.M."/>
            <person name="Sakaki Y."/>
            <person name="Fujiyama A."/>
            <person name="Hattori M."/>
            <person name="Yada T."/>
            <person name="Toyoda A."/>
            <person name="Itoh T."/>
            <person name="Kawagoe C."/>
            <person name="Watanabe H."/>
            <person name="Totoki Y."/>
            <person name="Taylor T."/>
            <person name="Weissenbach J."/>
            <person name="Heilig R."/>
            <person name="Saurin W."/>
            <person name="Artiguenave F."/>
            <person name="Brottier P."/>
            <person name="Bruls T."/>
            <person name="Pelletier E."/>
            <person name="Robert C."/>
            <person name="Wincker P."/>
            <person name="Smith D.R."/>
            <person name="Doucette-Stamm L."/>
            <person name="Rubenfield M."/>
            <person name="Weinstock K."/>
            <person name="Lee H.M."/>
            <person name="Dubois J."/>
            <person name="Rosenthal A."/>
            <person name="Platzer M."/>
            <person name="Nyakatura G."/>
            <person name="Taudien S."/>
            <person name="Rump A."/>
            <person name="Yang H."/>
            <person name="Yu J."/>
            <person name="Wang J."/>
            <person name="Huang G."/>
            <person name="Gu J."/>
            <person name="Hood L."/>
            <person name="Rowen L."/>
            <person name="Madan A."/>
            <person name="Qin S."/>
            <person name="Davis R.W."/>
            <person name="Federspiel N.A."/>
            <person name="Abola A.P."/>
            <person name="Proctor M.J."/>
            <person name="Myers R.M."/>
            <person name="Schmutz J."/>
            <person name="Dickson M."/>
            <person name="Grimwood J."/>
            <person name="Cox D.R."/>
            <person name="Olson M.V."/>
            <person name="Kaul R."/>
            <person name="Raymond C."/>
            <person name="Shimizu N."/>
            <person name="Kawasaki K."/>
            <person name="Minoshima S."/>
            <person name="Evans G.A."/>
            <person name="Athanasiou M."/>
            <person name="Schultz R."/>
            <person name="Roe B.A."/>
            <person name="Chen F."/>
            <person name="Pan H."/>
            <person name="Ramser J."/>
            <person name="Lehrach H."/>
            <person name="Reinhardt R."/>
            <person name="McCombie W.R."/>
            <person name="de la Bastide M."/>
            <person name="Dedhia N."/>
            <person name="Blocker H."/>
            <person name="Hornischer K."/>
            <person name="Nordsiek G."/>
            <person name="Agarwala R."/>
            <person name="Aravind L."/>
            <person name="Bailey J.A."/>
            <person name="Bateman A."/>
            <person name="Batzoglou S."/>
            <person name="Birney E."/>
            <person name="Bork P."/>
            <person name="Brown D.G."/>
            <person name="Burge C.B."/>
            <person name="Cerutti L."/>
            <person name="Chen H.C."/>
            <person name="Church D."/>
            <person name="Clamp M."/>
            <person name="Copley R.R."/>
            <person name="Doerks T."/>
            <person name="Eddy S.R."/>
            <person name="Eichler E.E."/>
            <person name="Furey T.S."/>
            <person name="Galagan J."/>
            <person name="Gilbert J.G."/>
            <person name="Harmon C."/>
            <person name="Hayashizaki Y."/>
            <person name="Haussler D."/>
            <person name="Hermjakob H."/>
            <person name="Hokamp K."/>
            <person name="Jang W."/>
            <person name="Johnson L.S."/>
            <person name="Jones T.A."/>
            <person name="Kasif S."/>
            <person name="Kaspryzk A."/>
            <person name="Kennedy S."/>
            <person name="Kent W.J."/>
            <person name="Kitts P."/>
            <person name="Koonin E.V."/>
            <person name="Korf I."/>
            <person name="Kulp D."/>
            <person name="Lancet D."/>
            <person name="Lowe T.M."/>
            <person name="McLysaght A."/>
            <person name="Mikkelsen T."/>
            <person name="Moran J.V."/>
            <person name="Mulder N."/>
            <person name="Pollara V.J."/>
            <person name="Ponting C.P."/>
            <person name="Schuler G."/>
            <person name="Schultz J."/>
            <person name="Slater G."/>
            <person name="Smit A.F."/>
            <person name="Stupka E."/>
            <person name="Szustakowski J."/>
            <person name="Thierry-Mieg D."/>
            <person name="Thierry-Mieg J."/>
            <person name="Wagner L."/>
            <person name="Wallis J."/>
            <person name="Wheeler R."/>
            <person name="Williams A."/>
            <person name="Wolf Y.I."/>
            <person name="Wolfe K.H."/>
            <person name="Yang S.P."/>
            <person name="Yeh R.F."/>
            <person name="Collins F."/>
            <person name="Guyer M.S."/>
            <person name="Peterson J."/>
            <person name="Felsenfeld A."/>
            <person name="Wetterstrand K.A."/>
            <person name="Patrinos A."/>
            <person name="Morgan M.J."/>
            <person name="de Jong P."/>
            <person name="Catanese J.J."/>
            <person name="Osoegawa K."/>
            <person name="Shizuya H."/>
            <person name="Choi S."/>
            <person name="Chen Y.J."/>
        </authorList>
    </citation>
    <scope>NUCLEOTIDE SEQUENCE [LARGE SCALE GENOMIC DNA]</scope>
</reference>
<dbReference type="PeptideAtlas" id="A0A9L9PXP3"/>
<dbReference type="Ensembl" id="ENST00000706628.1">
    <property type="protein sequence ID" value="ENSP00000516473.1"/>
    <property type="gene ID" value="ENSG00000291303.1"/>
</dbReference>
<dbReference type="EMBL" id="AL358781">
    <property type="status" value="NOT_ANNOTATED_CDS"/>
    <property type="molecule type" value="Genomic_DNA"/>
</dbReference>
<dbReference type="Proteomes" id="UP000005640">
    <property type="component" value="Chromosome 9"/>
</dbReference>
<reference evidence="1" key="5">
    <citation type="submission" date="2025-09" db="UniProtKB">
        <authorList>
            <consortium name="Ensembl"/>
        </authorList>
    </citation>
    <scope>IDENTIFICATION</scope>
</reference>